<gene>
    <name evidence="3" type="ORF">Poly21_47160</name>
</gene>
<sequence length="434" mass="48988">MEIAIFNRLTTPKLHQLLEFAGINGLFLIGCSDVAKARRDRDFPLFRHATGQWAKKVRGKTHYFGTDKDSAAERWYKEKDALYAGETPKSRNKGPTITELANVFNASQRQRHETTGKPGLRHIELCERTIRRLIGFVGADCNISSLGPDDYAKIKLRLFEPVKRTKPVRGKVFGRQVARRSPETVAGDVRRIKTFLNWCHDSEYIAAPRFGNKFPNETEVAVTKASLKQQSENRKDIAAGDILALINAARVNFKPLIWLAINSGIGNADIAAIEWDDIATIDDNESWIDLPRLKTGAPRRFILWPETKFAIKEYLAIRNYSGERYKHLVFLTSQNLPWVRGKGDKDHVDSIGTVFAKLRDDCGVKGATFYGLRRTFATIGCESLDFAAVKVLMGHVKDKRDMTSRYAQGVGDERIKAVTDHVRQWVLNGAEVAK</sequence>
<dbReference type="AlphaFoldDB" id="A0A5C6BFU6"/>
<dbReference type="GO" id="GO:0015074">
    <property type="term" value="P:DNA integration"/>
    <property type="evidence" value="ECO:0007669"/>
    <property type="project" value="InterPro"/>
</dbReference>
<evidence type="ECO:0000313" key="3">
    <source>
        <dbReference type="EMBL" id="TWU10810.1"/>
    </source>
</evidence>
<dbReference type="GO" id="GO:0006310">
    <property type="term" value="P:DNA recombination"/>
    <property type="evidence" value="ECO:0007669"/>
    <property type="project" value="UniProtKB-KW"/>
</dbReference>
<evidence type="ECO:0000256" key="1">
    <source>
        <dbReference type="ARBA" id="ARBA00023172"/>
    </source>
</evidence>
<dbReference type="InterPro" id="IPR011010">
    <property type="entry name" value="DNA_brk_join_enz"/>
</dbReference>
<proteinExistence type="predicted"/>
<accession>A0A5C6BFU6</accession>
<dbReference type="InterPro" id="IPR002104">
    <property type="entry name" value="Integrase_catalytic"/>
</dbReference>
<name>A0A5C6BFU6_9BACT</name>
<dbReference type="Gene3D" id="1.10.443.10">
    <property type="entry name" value="Intergrase catalytic core"/>
    <property type="match status" value="1"/>
</dbReference>
<reference evidence="3 4" key="1">
    <citation type="journal article" date="2020" name="Antonie Van Leeuwenhoek">
        <title>Rhodopirellula heiligendammensis sp. nov., Rhodopirellula pilleata sp. nov., and Rhodopirellula solitaria sp. nov. isolated from natural or artificial marine surfaces in Northern Germany and California, USA, and emended description of the genus Rhodopirellula.</title>
        <authorList>
            <person name="Kallscheuer N."/>
            <person name="Wiegand S."/>
            <person name="Jogler M."/>
            <person name="Boedeker C."/>
            <person name="Peeters S.H."/>
            <person name="Rast P."/>
            <person name="Heuer A."/>
            <person name="Jetten M.S.M."/>
            <person name="Rohde M."/>
            <person name="Jogler C."/>
        </authorList>
    </citation>
    <scope>NUCLEOTIDE SEQUENCE [LARGE SCALE GENOMIC DNA]</scope>
    <source>
        <strain evidence="3 4">Poly21</strain>
    </source>
</reference>
<comment type="caution">
    <text evidence="3">The sequence shown here is derived from an EMBL/GenBank/DDBJ whole genome shotgun (WGS) entry which is preliminary data.</text>
</comment>
<evidence type="ECO:0000313" key="4">
    <source>
        <dbReference type="Proteomes" id="UP000319908"/>
    </source>
</evidence>
<dbReference type="GO" id="GO:0003677">
    <property type="term" value="F:DNA binding"/>
    <property type="evidence" value="ECO:0007669"/>
    <property type="project" value="InterPro"/>
</dbReference>
<feature type="domain" description="Tyr recombinase" evidence="2">
    <location>
        <begin position="232"/>
        <end position="420"/>
    </location>
</feature>
<dbReference type="Proteomes" id="UP000319908">
    <property type="component" value="Unassembled WGS sequence"/>
</dbReference>
<dbReference type="EMBL" id="SJPU01000003">
    <property type="protein sequence ID" value="TWU10810.1"/>
    <property type="molecule type" value="Genomic_DNA"/>
</dbReference>
<dbReference type="PROSITE" id="PS51898">
    <property type="entry name" value="TYR_RECOMBINASE"/>
    <property type="match status" value="1"/>
</dbReference>
<dbReference type="InterPro" id="IPR013762">
    <property type="entry name" value="Integrase-like_cat_sf"/>
</dbReference>
<keyword evidence="4" id="KW-1185">Reference proteome</keyword>
<organism evidence="3 4">
    <name type="scientific">Allorhodopirellula heiligendammensis</name>
    <dbReference type="NCBI Taxonomy" id="2714739"/>
    <lineage>
        <taxon>Bacteria</taxon>
        <taxon>Pseudomonadati</taxon>
        <taxon>Planctomycetota</taxon>
        <taxon>Planctomycetia</taxon>
        <taxon>Pirellulales</taxon>
        <taxon>Pirellulaceae</taxon>
        <taxon>Allorhodopirellula</taxon>
    </lineage>
</organism>
<keyword evidence="1" id="KW-0233">DNA recombination</keyword>
<evidence type="ECO:0000259" key="2">
    <source>
        <dbReference type="PROSITE" id="PS51898"/>
    </source>
</evidence>
<protein>
    <submittedName>
        <fullName evidence="3">Site-specific tyrosine recombinase XerS</fullName>
    </submittedName>
</protein>
<dbReference type="SUPFAM" id="SSF56349">
    <property type="entry name" value="DNA breaking-rejoining enzymes"/>
    <property type="match status" value="1"/>
</dbReference>